<proteinExistence type="inferred from homology"/>
<sequence length="246" mass="24547">MASLSDKRALVTGGSRGIGAAIVRRLARDGAHVAFTYGQSAGPAEDLVREVGAAGGRAFAIAADSADPAAVERSVREAAAGLGGLDILVNNAGVARGGPLEAMSLADIDLLIDVNIRGVVLAIRAAIPHLGRGGRIVTTGSCLAERVAMPGIAAYSMTKSALISLTGGLARDLGGRGITVNLVHPGPTDTDMNPAAGPQSEAQRAMIPLGRYGRAEDIAAAVAFLVGPEAGQINGTGLTVDGGLNA</sequence>
<dbReference type="PANTHER" id="PTHR43639">
    <property type="entry name" value="OXIDOREDUCTASE, SHORT-CHAIN DEHYDROGENASE/REDUCTASE FAMILY (AFU_ORTHOLOGUE AFUA_5G02870)"/>
    <property type="match status" value="1"/>
</dbReference>
<accession>A0A9X1Y821</accession>
<name>A0A9X1Y821_9PROT</name>
<gene>
    <name evidence="4" type="ORF">M0638_14705</name>
</gene>
<reference evidence="4" key="1">
    <citation type="submission" date="2022-04" db="EMBL/GenBank/DDBJ databases">
        <title>Roseomonas acroporae sp. nov., isolated from coral Acropora digitifera.</title>
        <authorList>
            <person name="Sun H."/>
        </authorList>
    </citation>
    <scope>NUCLEOTIDE SEQUENCE</scope>
    <source>
        <strain evidence="4">NAR14</strain>
    </source>
</reference>
<dbReference type="Proteomes" id="UP001139516">
    <property type="component" value="Unassembled WGS sequence"/>
</dbReference>
<dbReference type="RefSeq" id="WP_248667750.1">
    <property type="nucleotide sequence ID" value="NZ_JALPRX010000062.1"/>
</dbReference>
<comment type="caution">
    <text evidence="4">The sequence shown here is derived from an EMBL/GenBank/DDBJ whole genome shotgun (WGS) entry which is preliminary data.</text>
</comment>
<comment type="similarity">
    <text evidence="1">Belongs to the short-chain dehydrogenases/reductases (SDR) family.</text>
</comment>
<keyword evidence="2" id="KW-0560">Oxidoreductase</keyword>
<dbReference type="SUPFAM" id="SSF51735">
    <property type="entry name" value="NAD(P)-binding Rossmann-fold domains"/>
    <property type="match status" value="1"/>
</dbReference>
<dbReference type="PRINTS" id="PR00081">
    <property type="entry name" value="GDHRDH"/>
</dbReference>
<dbReference type="CDD" id="cd05233">
    <property type="entry name" value="SDR_c"/>
    <property type="match status" value="1"/>
</dbReference>
<dbReference type="EMBL" id="JALPRX010000062">
    <property type="protein sequence ID" value="MCK8785634.1"/>
    <property type="molecule type" value="Genomic_DNA"/>
</dbReference>
<organism evidence="4 5">
    <name type="scientific">Roseomonas acroporae</name>
    <dbReference type="NCBI Taxonomy" id="2937791"/>
    <lineage>
        <taxon>Bacteria</taxon>
        <taxon>Pseudomonadati</taxon>
        <taxon>Pseudomonadota</taxon>
        <taxon>Alphaproteobacteria</taxon>
        <taxon>Acetobacterales</taxon>
        <taxon>Roseomonadaceae</taxon>
        <taxon>Roseomonas</taxon>
    </lineage>
</organism>
<protein>
    <submittedName>
        <fullName evidence="4">3-oxoacyl-ACP reductase FabG</fullName>
    </submittedName>
</protein>
<evidence type="ECO:0000256" key="1">
    <source>
        <dbReference type="ARBA" id="ARBA00006484"/>
    </source>
</evidence>
<evidence type="ECO:0000256" key="2">
    <source>
        <dbReference type="ARBA" id="ARBA00023002"/>
    </source>
</evidence>
<dbReference type="Pfam" id="PF13561">
    <property type="entry name" value="adh_short_C2"/>
    <property type="match status" value="1"/>
</dbReference>
<dbReference type="FunFam" id="3.40.50.720:FF:000084">
    <property type="entry name" value="Short-chain dehydrogenase reductase"/>
    <property type="match status" value="1"/>
</dbReference>
<keyword evidence="5" id="KW-1185">Reference proteome</keyword>
<feature type="domain" description="Ketoreductase" evidence="3">
    <location>
        <begin position="7"/>
        <end position="188"/>
    </location>
</feature>
<dbReference type="InterPro" id="IPR002347">
    <property type="entry name" value="SDR_fam"/>
</dbReference>
<dbReference type="InterPro" id="IPR036291">
    <property type="entry name" value="NAD(P)-bd_dom_sf"/>
</dbReference>
<dbReference type="AlphaFoldDB" id="A0A9X1Y821"/>
<evidence type="ECO:0000259" key="3">
    <source>
        <dbReference type="SMART" id="SM00822"/>
    </source>
</evidence>
<dbReference type="PANTHER" id="PTHR43639:SF1">
    <property type="entry name" value="SHORT-CHAIN DEHYDROGENASE_REDUCTASE FAMILY PROTEIN"/>
    <property type="match status" value="1"/>
</dbReference>
<dbReference type="SMART" id="SM00822">
    <property type="entry name" value="PKS_KR"/>
    <property type="match status" value="1"/>
</dbReference>
<evidence type="ECO:0000313" key="4">
    <source>
        <dbReference type="EMBL" id="MCK8785634.1"/>
    </source>
</evidence>
<dbReference type="GO" id="GO:0016491">
    <property type="term" value="F:oxidoreductase activity"/>
    <property type="evidence" value="ECO:0007669"/>
    <property type="project" value="UniProtKB-KW"/>
</dbReference>
<evidence type="ECO:0000313" key="5">
    <source>
        <dbReference type="Proteomes" id="UP001139516"/>
    </source>
</evidence>
<dbReference type="InterPro" id="IPR057326">
    <property type="entry name" value="KR_dom"/>
</dbReference>
<dbReference type="PRINTS" id="PR00080">
    <property type="entry name" value="SDRFAMILY"/>
</dbReference>
<dbReference type="Gene3D" id="3.40.50.720">
    <property type="entry name" value="NAD(P)-binding Rossmann-like Domain"/>
    <property type="match status" value="1"/>
</dbReference>